<keyword evidence="3" id="KW-1185">Reference proteome</keyword>
<dbReference type="Proteomes" id="UP000284605">
    <property type="component" value="Unassembled WGS sequence"/>
</dbReference>
<reference evidence="2 3" key="1">
    <citation type="submission" date="2018-09" db="EMBL/GenBank/DDBJ databases">
        <authorList>
            <person name="Zhu H."/>
        </authorList>
    </citation>
    <scope>NUCLEOTIDE SEQUENCE [LARGE SCALE GENOMIC DNA]</scope>
    <source>
        <strain evidence="2 3">K1W22B-8</strain>
    </source>
</reference>
<dbReference type="Gene3D" id="3.40.50.720">
    <property type="entry name" value="NAD(P)-binding Rossmann-like Domain"/>
    <property type="match status" value="1"/>
</dbReference>
<protein>
    <recommendedName>
        <fullName evidence="1">Ketopantoate reductase N-terminal domain-containing protein</fullName>
    </recommendedName>
</protein>
<accession>A0A418WHC3</accession>
<dbReference type="Pfam" id="PF02558">
    <property type="entry name" value="ApbA"/>
    <property type="match status" value="1"/>
</dbReference>
<feature type="domain" description="Ketopantoate reductase N-terminal" evidence="1">
    <location>
        <begin position="33"/>
        <end position="167"/>
    </location>
</feature>
<dbReference type="InterPro" id="IPR036291">
    <property type="entry name" value="NAD(P)-bd_dom_sf"/>
</dbReference>
<comment type="caution">
    <text evidence="2">The sequence shown here is derived from an EMBL/GenBank/DDBJ whole genome shotgun (WGS) entry which is preliminary data.</text>
</comment>
<dbReference type="EMBL" id="QYUK01000011">
    <property type="protein sequence ID" value="RJF89279.1"/>
    <property type="molecule type" value="Genomic_DNA"/>
</dbReference>
<dbReference type="SUPFAM" id="SSF51735">
    <property type="entry name" value="NAD(P)-binding Rossmann-fold domains"/>
    <property type="match status" value="1"/>
</dbReference>
<evidence type="ECO:0000259" key="1">
    <source>
        <dbReference type="Pfam" id="PF02558"/>
    </source>
</evidence>
<dbReference type="SUPFAM" id="SSF51971">
    <property type="entry name" value="Nucleotide-binding domain"/>
    <property type="match status" value="1"/>
</dbReference>
<proteinExistence type="predicted"/>
<dbReference type="AlphaFoldDB" id="A0A418WHC3"/>
<dbReference type="InterPro" id="IPR013332">
    <property type="entry name" value="KPR_N"/>
</dbReference>
<evidence type="ECO:0000313" key="2">
    <source>
        <dbReference type="EMBL" id="RJF89279.1"/>
    </source>
</evidence>
<gene>
    <name evidence="2" type="ORF">D3874_21800</name>
</gene>
<evidence type="ECO:0000313" key="3">
    <source>
        <dbReference type="Proteomes" id="UP000284605"/>
    </source>
</evidence>
<organism evidence="2 3">
    <name type="scientific">Oleomonas cavernae</name>
    <dbReference type="NCBI Taxonomy" id="2320859"/>
    <lineage>
        <taxon>Bacteria</taxon>
        <taxon>Pseudomonadati</taxon>
        <taxon>Pseudomonadota</taxon>
        <taxon>Alphaproteobacteria</taxon>
        <taxon>Acetobacterales</taxon>
        <taxon>Acetobacteraceae</taxon>
        <taxon>Oleomonas</taxon>
    </lineage>
</organism>
<name>A0A418WHC3_9PROT</name>
<sequence>MSTQPTIPKKSIRWSKLFSRACLNNGRTTAMQILIIGAGAVGQVYALYLSKAGNDISFFVKEKYSNELGAGLSLHRLTRSGHVTERLEGFGIVTSPAEVAARTWDQVWIAIPGDALRSELAGQVLEAVGGATVIILQPDINNDQHVRKIVPPEQIVIGVIPFFSFRSPLPDSDGPEGMAYFLSPLRSTLISGPAARTKPVIAALRRAGLRAKQVRDVARETAVGLALAQTMVAVLESNRWDYTGLPGSPALLNGLVAVREAMDAVATETGLPVTPSLKIMATSLAWRLIVAASIHALPFNIEAALRYHFSKVGTQTRMLIDSYVALGKKHALPTAGLAALRRALPEHS</sequence>